<dbReference type="Gene3D" id="3.40.30.10">
    <property type="entry name" value="Glutaredoxin"/>
    <property type="match status" value="1"/>
</dbReference>
<organism evidence="3 4">
    <name type="scientific">Nemorincola caseinilytica</name>
    <dbReference type="NCBI Taxonomy" id="2054315"/>
    <lineage>
        <taxon>Bacteria</taxon>
        <taxon>Pseudomonadati</taxon>
        <taxon>Bacteroidota</taxon>
        <taxon>Chitinophagia</taxon>
        <taxon>Chitinophagales</taxon>
        <taxon>Chitinophagaceae</taxon>
        <taxon>Nemorincola</taxon>
    </lineage>
</organism>
<dbReference type="PROSITE" id="PS51352">
    <property type="entry name" value="THIOREDOXIN_2"/>
    <property type="match status" value="1"/>
</dbReference>
<feature type="domain" description="Thioredoxin" evidence="2">
    <location>
        <begin position="333"/>
        <end position="476"/>
    </location>
</feature>
<dbReference type="InterPro" id="IPR013766">
    <property type="entry name" value="Thioredoxin_domain"/>
</dbReference>
<evidence type="ECO:0000313" key="3">
    <source>
        <dbReference type="EMBL" id="GAA4468136.1"/>
    </source>
</evidence>
<dbReference type="InterPro" id="IPR000866">
    <property type="entry name" value="AhpC/TSA"/>
</dbReference>
<proteinExistence type="predicted"/>
<dbReference type="SUPFAM" id="SSF52833">
    <property type="entry name" value="Thioredoxin-like"/>
    <property type="match status" value="1"/>
</dbReference>
<accession>A0ABP8NL25</accession>
<dbReference type="RefSeq" id="WP_345083752.1">
    <property type="nucleotide sequence ID" value="NZ_BAABFA010000018.1"/>
</dbReference>
<evidence type="ECO:0000313" key="4">
    <source>
        <dbReference type="Proteomes" id="UP001500067"/>
    </source>
</evidence>
<dbReference type="Proteomes" id="UP001500067">
    <property type="component" value="Unassembled WGS sequence"/>
</dbReference>
<sequence length="486" mass="56321">MKRISLITALLLTPFMSSWAKDGYHLTLKMPGVKDSMVYLAHYYGKNRPTIFKTDSARFDKNGTAVFNSTSADFVGGIYILYLSDLQTNFEVLMNKGDDITIVAPIDKIPDGIEYKNSPENTRFSEYVKYLKTYSQGEEKLKKELETAKTADDTAAIRKKAVAASKELNKYRRDYVKNYPGSLLATIFNAIETPTIPEGDHFLEDGKTKDSTFNYRYYKGHFWDNFDFRDDRLIYTPIYDARLDEYFSKLVLPWTDSVEKEADVLLRKSKGTKDMFHYTLWWITRYVENSKVMGMDEVFVYLVENYYMKGDAFWLKPEELEKYIDRARKIAPNVIGNLAPEIKLPNIATKKTESLHGVKGKYTLIIFYSPSCGHCQHEMPSIDSLYKEVLKSKGVKMFTVATEGEEKAISDFIKKYNMGEWINTWDNDHTSDYHNKFDVYSTPTIYLLDEKKIIKGKRLDHHNIAGLIEMIEKKEKDKDKKEGASK</sequence>
<keyword evidence="1" id="KW-0732">Signal</keyword>
<dbReference type="Pfam" id="PF00578">
    <property type="entry name" value="AhpC-TSA"/>
    <property type="match status" value="1"/>
</dbReference>
<reference evidence="4" key="1">
    <citation type="journal article" date="2019" name="Int. J. Syst. Evol. Microbiol.">
        <title>The Global Catalogue of Microorganisms (GCM) 10K type strain sequencing project: providing services to taxonomists for standard genome sequencing and annotation.</title>
        <authorList>
            <consortium name="The Broad Institute Genomics Platform"/>
            <consortium name="The Broad Institute Genome Sequencing Center for Infectious Disease"/>
            <person name="Wu L."/>
            <person name="Ma J."/>
        </authorList>
    </citation>
    <scope>NUCLEOTIDE SEQUENCE [LARGE SCALE GENOMIC DNA]</scope>
    <source>
        <strain evidence="4">JCM 32105</strain>
    </source>
</reference>
<dbReference type="PANTHER" id="PTHR42852:SF13">
    <property type="entry name" value="PROTEIN DIPZ"/>
    <property type="match status" value="1"/>
</dbReference>
<dbReference type="PANTHER" id="PTHR42852">
    <property type="entry name" value="THIOL:DISULFIDE INTERCHANGE PROTEIN DSBE"/>
    <property type="match status" value="1"/>
</dbReference>
<evidence type="ECO:0000259" key="2">
    <source>
        <dbReference type="PROSITE" id="PS51352"/>
    </source>
</evidence>
<dbReference type="Pfam" id="PF17127">
    <property type="entry name" value="DUF5106"/>
    <property type="match status" value="1"/>
</dbReference>
<name>A0ABP8NL25_9BACT</name>
<dbReference type="EMBL" id="BAABFA010000018">
    <property type="protein sequence ID" value="GAA4468136.1"/>
    <property type="molecule type" value="Genomic_DNA"/>
</dbReference>
<keyword evidence="4" id="KW-1185">Reference proteome</keyword>
<dbReference type="CDD" id="cd02966">
    <property type="entry name" value="TlpA_like_family"/>
    <property type="match status" value="1"/>
</dbReference>
<dbReference type="InterPro" id="IPR036249">
    <property type="entry name" value="Thioredoxin-like_sf"/>
</dbReference>
<feature type="signal peptide" evidence="1">
    <location>
        <begin position="1"/>
        <end position="20"/>
    </location>
</feature>
<evidence type="ECO:0000256" key="1">
    <source>
        <dbReference type="SAM" id="SignalP"/>
    </source>
</evidence>
<dbReference type="InterPro" id="IPR033395">
    <property type="entry name" value="DUF5106"/>
</dbReference>
<comment type="caution">
    <text evidence="3">The sequence shown here is derived from an EMBL/GenBank/DDBJ whole genome shotgun (WGS) entry which is preliminary data.</text>
</comment>
<gene>
    <name evidence="3" type="ORF">GCM10023093_25200</name>
</gene>
<protein>
    <recommendedName>
        <fullName evidence="2">Thioredoxin domain-containing protein</fullName>
    </recommendedName>
</protein>
<dbReference type="InterPro" id="IPR050553">
    <property type="entry name" value="Thioredoxin_ResA/DsbE_sf"/>
</dbReference>
<feature type="chain" id="PRO_5047286192" description="Thioredoxin domain-containing protein" evidence="1">
    <location>
        <begin position="21"/>
        <end position="486"/>
    </location>
</feature>